<accession>A0ABD5YTP7</accession>
<proteinExistence type="predicted"/>
<evidence type="ECO:0000313" key="1">
    <source>
        <dbReference type="EMBL" id="MFC7192588.1"/>
    </source>
</evidence>
<dbReference type="Proteomes" id="UP001596417">
    <property type="component" value="Unassembled WGS sequence"/>
</dbReference>
<dbReference type="AlphaFoldDB" id="A0ABD5YTP7"/>
<keyword evidence="2" id="KW-1185">Reference proteome</keyword>
<dbReference type="RefSeq" id="WP_390206771.1">
    <property type="nucleotide sequence ID" value="NZ_JBHTAX010000005.1"/>
</dbReference>
<organism evidence="1 2">
    <name type="scientific">Halocatena marina</name>
    <dbReference type="NCBI Taxonomy" id="2934937"/>
    <lineage>
        <taxon>Archaea</taxon>
        <taxon>Methanobacteriati</taxon>
        <taxon>Methanobacteriota</taxon>
        <taxon>Stenosarchaea group</taxon>
        <taxon>Halobacteria</taxon>
        <taxon>Halobacteriales</taxon>
        <taxon>Natronomonadaceae</taxon>
        <taxon>Halocatena</taxon>
    </lineage>
</organism>
<sequence>MNKIFVKINEDQPFGMLVFPSDTIGYAAGIEGPQKNFFNGWDSQTWSRSD</sequence>
<reference evidence="1 2" key="1">
    <citation type="journal article" date="2019" name="Int. J. Syst. Evol. Microbiol.">
        <title>The Global Catalogue of Microorganisms (GCM) 10K type strain sequencing project: providing services to taxonomists for standard genome sequencing and annotation.</title>
        <authorList>
            <consortium name="The Broad Institute Genomics Platform"/>
            <consortium name="The Broad Institute Genome Sequencing Center for Infectious Disease"/>
            <person name="Wu L."/>
            <person name="Ma J."/>
        </authorList>
    </citation>
    <scope>NUCLEOTIDE SEQUENCE [LARGE SCALE GENOMIC DNA]</scope>
    <source>
        <strain evidence="1 2">RDMS1</strain>
    </source>
</reference>
<dbReference type="EMBL" id="JBHTAX010000005">
    <property type="protein sequence ID" value="MFC7192588.1"/>
    <property type="molecule type" value="Genomic_DNA"/>
</dbReference>
<gene>
    <name evidence="1" type="ORF">ACFQL7_24100</name>
</gene>
<protein>
    <submittedName>
        <fullName evidence="1">Uncharacterized protein</fullName>
    </submittedName>
</protein>
<evidence type="ECO:0000313" key="2">
    <source>
        <dbReference type="Proteomes" id="UP001596417"/>
    </source>
</evidence>
<name>A0ABD5YTP7_9EURY</name>
<comment type="caution">
    <text evidence="1">The sequence shown here is derived from an EMBL/GenBank/DDBJ whole genome shotgun (WGS) entry which is preliminary data.</text>
</comment>